<evidence type="ECO:0000256" key="10">
    <source>
        <dbReference type="ARBA" id="ARBA00023136"/>
    </source>
</evidence>
<dbReference type="Pfam" id="PF09753">
    <property type="entry name" value="Use1"/>
    <property type="match status" value="1"/>
</dbReference>
<gene>
    <name evidence="13" type="primary">LOC103512542</name>
</gene>
<dbReference type="GO" id="GO:0005789">
    <property type="term" value="C:endoplasmic reticulum membrane"/>
    <property type="evidence" value="ECO:0007669"/>
    <property type="project" value="UniProtKB-SubCell"/>
</dbReference>
<comment type="similarity">
    <text evidence="2">Belongs to the USE1 family.</text>
</comment>
<evidence type="ECO:0000256" key="11">
    <source>
        <dbReference type="ARBA" id="ARBA00032711"/>
    </source>
</evidence>
<dbReference type="GeneID" id="103512542"/>
<accession>A0A3Q0IZV0</accession>
<keyword evidence="5" id="KW-0812">Transmembrane</keyword>
<dbReference type="InterPro" id="IPR019150">
    <property type="entry name" value="Vesicle_transport_protein_Use1"/>
</dbReference>
<evidence type="ECO:0000256" key="6">
    <source>
        <dbReference type="ARBA" id="ARBA00022824"/>
    </source>
</evidence>
<name>A0A3Q0IZV0_DIACI</name>
<keyword evidence="12" id="KW-1185">Reference proteome</keyword>
<organism evidence="12 13">
    <name type="scientific">Diaphorina citri</name>
    <name type="common">Asian citrus psyllid</name>
    <dbReference type="NCBI Taxonomy" id="121845"/>
    <lineage>
        <taxon>Eukaryota</taxon>
        <taxon>Metazoa</taxon>
        <taxon>Ecdysozoa</taxon>
        <taxon>Arthropoda</taxon>
        <taxon>Hexapoda</taxon>
        <taxon>Insecta</taxon>
        <taxon>Pterygota</taxon>
        <taxon>Neoptera</taxon>
        <taxon>Paraneoptera</taxon>
        <taxon>Hemiptera</taxon>
        <taxon>Sternorrhyncha</taxon>
        <taxon>Psylloidea</taxon>
        <taxon>Psyllidae</taxon>
        <taxon>Diaphorininae</taxon>
        <taxon>Diaphorina</taxon>
    </lineage>
</organism>
<dbReference type="Proteomes" id="UP000079169">
    <property type="component" value="Unplaced"/>
</dbReference>
<protein>
    <recommendedName>
        <fullName evidence="3">Vesicle transport protein USE1</fullName>
    </recommendedName>
    <alternativeName>
        <fullName evidence="11">USE1-like protein</fullName>
    </alternativeName>
</protein>
<evidence type="ECO:0000256" key="2">
    <source>
        <dbReference type="ARBA" id="ARBA00007891"/>
    </source>
</evidence>
<evidence type="ECO:0000256" key="4">
    <source>
        <dbReference type="ARBA" id="ARBA00022448"/>
    </source>
</evidence>
<dbReference type="KEGG" id="dci:103512542"/>
<evidence type="ECO:0000256" key="8">
    <source>
        <dbReference type="ARBA" id="ARBA00022927"/>
    </source>
</evidence>
<dbReference type="PaxDb" id="121845-A0A3Q0IZV0"/>
<keyword evidence="8" id="KW-0653">Protein transport</keyword>
<evidence type="ECO:0000256" key="7">
    <source>
        <dbReference type="ARBA" id="ARBA00022892"/>
    </source>
</evidence>
<dbReference type="GO" id="GO:0016192">
    <property type="term" value="P:vesicle-mediated transport"/>
    <property type="evidence" value="ECO:0007669"/>
    <property type="project" value="UniProtKB-KW"/>
</dbReference>
<keyword evidence="7" id="KW-0931">ER-Golgi transport</keyword>
<reference evidence="13" key="1">
    <citation type="submission" date="2025-08" db="UniProtKB">
        <authorList>
            <consortium name="RefSeq"/>
        </authorList>
    </citation>
    <scope>IDENTIFICATION</scope>
</reference>
<dbReference type="STRING" id="121845.A0A3Q0IZV0"/>
<proteinExistence type="inferred from homology"/>
<dbReference type="AlphaFoldDB" id="A0A3Q0IZV0"/>
<evidence type="ECO:0000313" key="13">
    <source>
        <dbReference type="RefSeq" id="XP_026681777.1"/>
    </source>
</evidence>
<keyword evidence="9" id="KW-1133">Transmembrane helix</keyword>
<evidence type="ECO:0000256" key="9">
    <source>
        <dbReference type="ARBA" id="ARBA00022989"/>
    </source>
</evidence>
<evidence type="ECO:0000313" key="12">
    <source>
        <dbReference type="Proteomes" id="UP000079169"/>
    </source>
</evidence>
<keyword evidence="6" id="KW-0256">Endoplasmic reticulum</keyword>
<keyword evidence="10" id="KW-0472">Membrane</keyword>
<keyword evidence="4" id="KW-0813">Transport</keyword>
<evidence type="ECO:0000256" key="5">
    <source>
        <dbReference type="ARBA" id="ARBA00022692"/>
    </source>
</evidence>
<comment type="subcellular location">
    <subcellularLocation>
        <location evidence="1">Endoplasmic reticulum membrane</location>
        <topology evidence="1">Single-pass type IV membrane protein</topology>
    </subcellularLocation>
</comment>
<dbReference type="RefSeq" id="XP_026681777.1">
    <property type="nucleotide sequence ID" value="XM_026825976.1"/>
</dbReference>
<sequence length="79" mass="9489">MVLSRTEIKIRRLLARCEFMVDENNEDNSWRIEKFVEGLEDMILTLKKENDEEENMDKRLVHTCGLFSYQPDIGTYFKI</sequence>
<evidence type="ECO:0000256" key="3">
    <source>
        <dbReference type="ARBA" id="ARBA00015843"/>
    </source>
</evidence>
<evidence type="ECO:0000256" key="1">
    <source>
        <dbReference type="ARBA" id="ARBA00004163"/>
    </source>
</evidence>
<dbReference type="GO" id="GO:0015031">
    <property type="term" value="P:protein transport"/>
    <property type="evidence" value="ECO:0007669"/>
    <property type="project" value="UniProtKB-KW"/>
</dbReference>